<name>A0A5J4TEJ0_9EUKA</name>
<comment type="caution">
    <text evidence="1">The sequence shown here is derived from an EMBL/GenBank/DDBJ whole genome shotgun (WGS) entry which is preliminary data.</text>
</comment>
<dbReference type="AlphaFoldDB" id="A0A5J4TEJ0"/>
<evidence type="ECO:0000313" key="2">
    <source>
        <dbReference type="Proteomes" id="UP000324800"/>
    </source>
</evidence>
<proteinExistence type="predicted"/>
<organism evidence="1 2">
    <name type="scientific">Streblomastix strix</name>
    <dbReference type="NCBI Taxonomy" id="222440"/>
    <lineage>
        <taxon>Eukaryota</taxon>
        <taxon>Metamonada</taxon>
        <taxon>Preaxostyla</taxon>
        <taxon>Oxymonadida</taxon>
        <taxon>Streblomastigidae</taxon>
        <taxon>Streblomastix</taxon>
    </lineage>
</organism>
<sequence>MHFVQGDTDSFTWAINGDSNRGPDQLFDAVIKDKQFYGKYKDCVYCDNGQKQILHIGVEKFGYNCIAISPKNYIINDEIVLKGVTLQQNPQINEQTFVDNIKEGKITTAANTTLVQRKGTMSRLQMERNAITGSHTKMVVLENQSCLPFIYNINADRYFIKQ</sequence>
<accession>A0A5J4TEJ0</accession>
<reference evidence="1 2" key="1">
    <citation type="submission" date="2019-03" db="EMBL/GenBank/DDBJ databases">
        <title>Single cell metagenomics reveals metabolic interactions within the superorganism composed of flagellate Streblomastix strix and complex community of Bacteroidetes bacteria on its surface.</title>
        <authorList>
            <person name="Treitli S.C."/>
            <person name="Kolisko M."/>
            <person name="Husnik F."/>
            <person name="Keeling P."/>
            <person name="Hampl V."/>
        </authorList>
    </citation>
    <scope>NUCLEOTIDE SEQUENCE [LARGE SCALE GENOMIC DNA]</scope>
    <source>
        <strain evidence="1">ST1C</strain>
    </source>
</reference>
<dbReference type="EMBL" id="SNRW01033601">
    <property type="protein sequence ID" value="KAA6356060.1"/>
    <property type="molecule type" value="Genomic_DNA"/>
</dbReference>
<evidence type="ECO:0000313" key="1">
    <source>
        <dbReference type="EMBL" id="KAA6356060.1"/>
    </source>
</evidence>
<protein>
    <submittedName>
        <fullName evidence="1">Uncharacterized protein</fullName>
    </submittedName>
</protein>
<dbReference type="Proteomes" id="UP000324800">
    <property type="component" value="Unassembled WGS sequence"/>
</dbReference>
<gene>
    <name evidence="1" type="ORF">EZS28_048413</name>
</gene>